<organism evidence="1 2">
    <name type="scientific">Pararge aegeria aegeria</name>
    <dbReference type="NCBI Taxonomy" id="348720"/>
    <lineage>
        <taxon>Eukaryota</taxon>
        <taxon>Metazoa</taxon>
        <taxon>Ecdysozoa</taxon>
        <taxon>Arthropoda</taxon>
        <taxon>Hexapoda</taxon>
        <taxon>Insecta</taxon>
        <taxon>Pterygota</taxon>
        <taxon>Neoptera</taxon>
        <taxon>Endopterygota</taxon>
        <taxon>Lepidoptera</taxon>
        <taxon>Glossata</taxon>
        <taxon>Ditrysia</taxon>
        <taxon>Papilionoidea</taxon>
        <taxon>Nymphalidae</taxon>
        <taxon>Satyrinae</taxon>
        <taxon>Satyrini</taxon>
        <taxon>Parargina</taxon>
        <taxon>Pararge</taxon>
    </lineage>
</organism>
<dbReference type="EMBL" id="CAKXAJ010026254">
    <property type="protein sequence ID" value="CAH2264334.1"/>
    <property type="molecule type" value="Genomic_DNA"/>
</dbReference>
<evidence type="ECO:0000313" key="1">
    <source>
        <dbReference type="EMBL" id="CAH2264334.1"/>
    </source>
</evidence>
<name>A0A8S4SAI9_9NEOP</name>
<gene>
    <name evidence="1" type="primary">jg18418</name>
    <name evidence="1" type="ORF">PAEG_LOCUS24578</name>
</gene>
<accession>A0A8S4SAI9</accession>
<keyword evidence="2" id="KW-1185">Reference proteome</keyword>
<proteinExistence type="predicted"/>
<reference evidence="1" key="1">
    <citation type="submission" date="2022-03" db="EMBL/GenBank/DDBJ databases">
        <authorList>
            <person name="Lindestad O."/>
        </authorList>
    </citation>
    <scope>NUCLEOTIDE SEQUENCE</scope>
</reference>
<evidence type="ECO:0000313" key="2">
    <source>
        <dbReference type="Proteomes" id="UP000838756"/>
    </source>
</evidence>
<sequence length="97" mass="10536">MHCGNSATPEPLRCFTWYVQRCNTLASDFLSLRQGGEGHLVLMKKKCLRVATKRKVETAAAMRMSDCKCGEIFPVRRLNAPIGSGGPSPAIGVDKGL</sequence>
<protein>
    <submittedName>
        <fullName evidence="1">Jg18418 protein</fullName>
    </submittedName>
</protein>
<comment type="caution">
    <text evidence="1">The sequence shown here is derived from an EMBL/GenBank/DDBJ whole genome shotgun (WGS) entry which is preliminary data.</text>
</comment>
<dbReference type="AlphaFoldDB" id="A0A8S4SAI9"/>
<dbReference type="Proteomes" id="UP000838756">
    <property type="component" value="Unassembled WGS sequence"/>
</dbReference>